<reference evidence="2 3" key="1">
    <citation type="journal article" date="2019" name="Int. J. Syst. Evol. Microbiol.">
        <title>Anaerobacillus alkaliphilus sp. nov., a novel alkaliphilic and moderately halophilic bacterium.</title>
        <authorList>
            <person name="Borsodi A.K."/>
            <person name="Aszalos J.M."/>
            <person name="Bihari P."/>
            <person name="Nagy I."/>
            <person name="Schumann P."/>
            <person name="Sproer C."/>
            <person name="Kovacs A.L."/>
            <person name="Boka K."/>
            <person name="Dobosy P."/>
            <person name="Ovari M."/>
            <person name="Szili-Kovacs T."/>
            <person name="Toth E."/>
        </authorList>
    </citation>
    <scope>NUCLEOTIDE SEQUENCE [LARGE SCALE GENOMIC DNA]</scope>
    <source>
        <strain evidence="2 3">B16-10</strain>
    </source>
</reference>
<gene>
    <name evidence="2" type="ORF">DS745_21280</name>
</gene>
<keyword evidence="3" id="KW-1185">Reference proteome</keyword>
<feature type="transmembrane region" description="Helical" evidence="1">
    <location>
        <begin position="120"/>
        <end position="139"/>
    </location>
</feature>
<dbReference type="Proteomes" id="UP000290649">
    <property type="component" value="Unassembled WGS sequence"/>
</dbReference>
<evidence type="ECO:0000256" key="1">
    <source>
        <dbReference type="SAM" id="Phobius"/>
    </source>
</evidence>
<dbReference type="InterPro" id="IPR048147">
    <property type="entry name" value="CBO0543-like"/>
</dbReference>
<organism evidence="2 3">
    <name type="scientific">Anaerobacillus alkaliphilus</name>
    <dbReference type="NCBI Taxonomy" id="1548597"/>
    <lineage>
        <taxon>Bacteria</taxon>
        <taxon>Bacillati</taxon>
        <taxon>Bacillota</taxon>
        <taxon>Bacilli</taxon>
        <taxon>Bacillales</taxon>
        <taxon>Bacillaceae</taxon>
        <taxon>Anaerobacillus</taxon>
    </lineage>
</organism>
<evidence type="ECO:0000313" key="3">
    <source>
        <dbReference type="Proteomes" id="UP000290649"/>
    </source>
</evidence>
<dbReference type="EMBL" id="QOUX01000047">
    <property type="protein sequence ID" value="RXI96270.1"/>
    <property type="molecule type" value="Genomic_DNA"/>
</dbReference>
<dbReference type="OrthoDB" id="1730091at2"/>
<keyword evidence="1" id="KW-1133">Transmembrane helix</keyword>
<dbReference type="NCBIfam" id="NF041644">
    <property type="entry name" value="CBO0543_fam"/>
    <property type="match status" value="1"/>
</dbReference>
<accession>A0A4Q0VN54</accession>
<keyword evidence="1" id="KW-0812">Transmembrane</keyword>
<keyword evidence="1" id="KW-0472">Membrane</keyword>
<evidence type="ECO:0000313" key="2">
    <source>
        <dbReference type="EMBL" id="RXI96270.1"/>
    </source>
</evidence>
<proteinExistence type="predicted"/>
<sequence length="185" mass="22401">MKHIIMLLVLIMINGRYKTWRRLPENLPTLIYVAFINLIYYFVSQKKKVWEFRSNDLSLKKVRFIQSFLATPLITLLYLSGVPYSLGKSKVMHFLLYTGVSTFFEWLANKKLKMISFYNGWNIQWSLLIYIQLFLFAHLYKKYPMIIWLMTILSIDQYVRLFSIPIQQEMFRPSEIKDFLENTYY</sequence>
<name>A0A4Q0VN54_9BACI</name>
<feature type="transmembrane region" description="Helical" evidence="1">
    <location>
        <begin position="25"/>
        <end position="43"/>
    </location>
</feature>
<comment type="caution">
    <text evidence="2">The sequence shown here is derived from an EMBL/GenBank/DDBJ whole genome shotgun (WGS) entry which is preliminary data.</text>
</comment>
<feature type="transmembrane region" description="Helical" evidence="1">
    <location>
        <begin position="91"/>
        <end position="108"/>
    </location>
</feature>
<dbReference type="AlphaFoldDB" id="A0A4Q0VN54"/>
<dbReference type="RefSeq" id="WP_129080249.1">
    <property type="nucleotide sequence ID" value="NZ_QOUX01000047.1"/>
</dbReference>
<protein>
    <submittedName>
        <fullName evidence="2">Uncharacterized protein</fullName>
    </submittedName>
</protein>
<feature type="transmembrane region" description="Helical" evidence="1">
    <location>
        <begin position="64"/>
        <end position="85"/>
    </location>
</feature>